<reference evidence="6 22" key="8">
    <citation type="submission" date="2020-02" db="EMBL/GenBank/DDBJ databases">
        <authorList>
            <person name="Subbiah M."/>
            <person name="Call D."/>
        </authorList>
    </citation>
    <scope>NUCLEOTIDE SEQUENCE [LARGE SCALE GENOMIC DNA]</scope>
    <source>
        <strain evidence="6 22">8375wC2</strain>
    </source>
</reference>
<evidence type="ECO:0000313" key="1">
    <source>
        <dbReference type="EMBL" id="AUK01178.1"/>
    </source>
</evidence>
<dbReference type="Proteomes" id="UP000255201">
    <property type="component" value="Unassembled WGS sequence"/>
</dbReference>
<dbReference type="EMBL" id="UGDC01000003">
    <property type="protein sequence ID" value="STJ80534.1"/>
    <property type="molecule type" value="Genomic_DNA"/>
</dbReference>
<dbReference type="EMBL" id="CP146670">
    <property type="protein sequence ID" value="WWX69277.1"/>
    <property type="molecule type" value="Genomic_DNA"/>
</dbReference>
<evidence type="ECO:0000313" key="6">
    <source>
        <dbReference type="EMBL" id="NEM84133.1"/>
    </source>
</evidence>
<evidence type="ECO:0000313" key="3">
    <source>
        <dbReference type="EMBL" id="EFH0043082.1"/>
    </source>
</evidence>
<reference evidence="3 23" key="4">
    <citation type="submission" date="2018-08" db="EMBL/GenBank/DDBJ databases">
        <authorList>
            <consortium name="PulseNet: The National Subtyping Network for Foodborne Disease Surveillance"/>
            <person name="Tarr C.L."/>
            <person name="Trees E."/>
            <person name="Katz L.S."/>
            <person name="Carleton-Romer H.A."/>
            <person name="Stroika S."/>
            <person name="Kucerova Z."/>
            <person name="Roache K.F."/>
            <person name="Sabol A.L."/>
            <person name="Besser J."/>
            <person name="Gerner-Smidt P."/>
        </authorList>
    </citation>
    <scope>NUCLEOTIDE SEQUENCE [LARGE SCALE GENOMIC DNA]</scope>
    <source>
        <strain evidence="3 23">PNUSAE004760</strain>
    </source>
</reference>
<reference evidence="14" key="12">
    <citation type="submission" date="2024-03" db="EMBL/GenBank/DDBJ databases">
        <title>Epithelial relay of microbial signals coordinates intestinal macrophage supported barrier repair.</title>
        <authorList>
            <person name="Tsai M.T."/>
        </authorList>
    </citation>
    <scope>NUCLEOTIDE SEQUENCE</scope>
    <source>
        <strain evidence="14">MS 21-1</strain>
    </source>
</reference>
<dbReference type="AlphaFoldDB" id="A0A024L3C4"/>
<evidence type="ECO:0000313" key="4">
    <source>
        <dbReference type="EMBL" id="EFH5890687.1"/>
    </source>
</evidence>
<reference evidence="10 21" key="6">
    <citation type="submission" date="2019-08" db="EMBL/GenBank/DDBJ databases">
        <title>Whole genome analysis of cultivated E. coli strains isolated from CD patients and healthy donors.</title>
        <authorList>
            <person name="Siniagina M.N."/>
            <person name="Markelova M.I."/>
            <person name="Laikov A.V."/>
            <person name="Boulygina E.A."/>
            <person name="Khusnutdinova D.R."/>
            <person name="Kharchenko A."/>
            <person name="Grigoryeva T.V."/>
        </authorList>
    </citation>
    <scope>NUCLEOTIDE SEQUENCE [LARGE SCALE GENOMIC DNA]</scope>
    <source>
        <strain evidence="10 21">3_77_5</strain>
    </source>
</reference>
<reference evidence="1 15" key="1">
    <citation type="submission" date="2017-10" db="EMBL/GenBank/DDBJ databases">
        <title>mcr-1 positive E.coli isolates in China.</title>
        <authorList>
            <person name="Li B."/>
            <person name="Wang X."/>
        </authorList>
    </citation>
    <scope>NUCLEOTIDE SEQUENCE [LARGE SCALE GENOMIC DNA]</scope>
    <source>
        <strain evidence="1 15">14EC029</strain>
    </source>
</reference>
<accession>A0A024L3C4</accession>
<evidence type="ECO:0000313" key="22">
    <source>
        <dbReference type="Proteomes" id="UP000469708"/>
    </source>
</evidence>
<evidence type="ECO:0000313" key="21">
    <source>
        <dbReference type="Proteomes" id="UP000321461"/>
    </source>
</evidence>
<dbReference type="EMBL" id="CP070393">
    <property type="protein sequence ID" value="QRZ95069.1"/>
    <property type="molecule type" value="Genomic_DNA"/>
</dbReference>
<protein>
    <submittedName>
        <fullName evidence="13">Toxin YdaT family protein</fullName>
    </submittedName>
    <submittedName>
        <fullName evidence="8">YdfX</fullName>
    </submittedName>
</protein>
<dbReference type="InterPro" id="IPR009364">
    <property type="entry name" value="YdaT-like"/>
</dbReference>
<dbReference type="Proteomes" id="UP001383096">
    <property type="component" value="Chromosome"/>
</dbReference>
<dbReference type="Proteomes" id="UP000321461">
    <property type="component" value="Unassembled WGS sequence"/>
</dbReference>
<evidence type="ECO:0000313" key="15">
    <source>
        <dbReference type="Proteomes" id="UP000234238"/>
    </source>
</evidence>
<dbReference type="EMBL" id="ABLFQU030000111">
    <property type="protein sequence ID" value="EMM0028768.1"/>
    <property type="molecule type" value="Genomic_DNA"/>
</dbReference>
<reference evidence="7" key="9">
    <citation type="submission" date="2021-02" db="EMBL/GenBank/DDBJ databases">
        <title>Co-localization of colistin and carbapenem -resistance genes on a novel transferable IncHI2 plasmid in Escherichia coli from chicken-origin.</title>
        <authorList>
            <person name="Hoffmann M."/>
            <person name="Balkey M."/>
            <person name="Ronco T."/>
            <person name="Hendriksen R.S."/>
        </authorList>
    </citation>
    <scope>NUCLEOTIDE SEQUENCE</scope>
    <source>
        <strain evidence="7">CFSAN083829</strain>
    </source>
</reference>
<dbReference type="Proteomes" id="UP000256244">
    <property type="component" value="Chromosome"/>
</dbReference>
<gene>
    <name evidence="8" type="primary">ydfX</name>
    <name evidence="9" type="synonym">ydfX_1</name>
    <name evidence="3" type="ORF">BKL28_001844</name>
    <name evidence="1" type="ORF">CR538_12570</name>
    <name evidence="2" type="ORF">DS732_13480</name>
    <name evidence="10" type="ORF">FWK02_00460</name>
    <name evidence="6" type="ORF">G3V95_01250</name>
    <name evidence="4" type="ORF">GOP25_00245</name>
    <name evidence="7" type="ORF">JNP96_14045</name>
    <name evidence="8" type="ORF">NCTC10764_02074</name>
    <name evidence="11" type="ORF">NCTC9044_05204</name>
    <name evidence="9" type="ORF">NCTC9117_03158</name>
    <name evidence="12" type="ORF">NCTC9702_02885</name>
    <name evidence="5" type="ORF">P6223_005479</name>
    <name evidence="13" type="ORF">QDW62_12685</name>
    <name evidence="14" type="ORF">V9Z47_13940</name>
</gene>
<dbReference type="Proteomes" id="UP000528199">
    <property type="component" value="Unassembled WGS sequence"/>
</dbReference>
<name>A0A024L3C4_ECOLX</name>
<reference evidence="2 18" key="3">
    <citation type="submission" date="2018-08" db="EMBL/GenBank/DDBJ databases">
        <title>Complete genome sequencing and genomic characterization of five Escherichia coli strains co-producing MCR-1 and ESBLs from different origins in China.</title>
        <authorList>
            <person name="Bai L."/>
        </authorList>
    </citation>
    <scope>NUCLEOTIDE SEQUENCE [LARGE SCALE GENOMIC DNA]</scope>
    <source>
        <strain evidence="18">cq9</strain>
        <strain evidence="2">Cq9</strain>
    </source>
</reference>
<evidence type="ECO:0000313" key="10">
    <source>
        <dbReference type="EMBL" id="TXT03722.1"/>
    </source>
</evidence>
<dbReference type="Proteomes" id="UP000254785">
    <property type="component" value="Unassembled WGS sequence"/>
</dbReference>
<proteinExistence type="predicted"/>
<evidence type="ECO:0000313" key="16">
    <source>
        <dbReference type="Proteomes" id="UP000254785"/>
    </source>
</evidence>
<dbReference type="RefSeq" id="WP_000705358.1">
    <property type="nucleotide sequence ID" value="NZ_AP021946.1"/>
</dbReference>
<sequence>MKITPEQAREALDAWICRPGMTQEQATILITEAFWALKERPNIDVQRVTYEGGAIDQRALGVNRVKIFERWKAIDTRDKREKFTALVPAIMEAIRINDFRLYREITDGKSITCMIAGLNKEYGDVVESGLLFADPAVVDRETDELIEKAIAFKLAYRQQYQQKAGWNYEPSFC</sequence>
<evidence type="ECO:0000313" key="13">
    <source>
        <dbReference type="EMBL" id="WHI04301.1"/>
    </source>
</evidence>
<reference evidence="19 20" key="5">
    <citation type="submission" date="2018-12" db="EMBL/GenBank/DDBJ databases">
        <authorList>
            <consortium name="Pathogen Informatics"/>
        </authorList>
    </citation>
    <scope>NUCLEOTIDE SEQUENCE [LARGE SCALE GENOMIC DNA]</scope>
    <source>
        <strain evidence="11 19">NCTC9044</strain>
        <strain evidence="12 20">NCTC9702</strain>
    </source>
</reference>
<evidence type="ECO:0000313" key="9">
    <source>
        <dbReference type="EMBL" id="STJ80534.1"/>
    </source>
</evidence>
<accession>A0A0J3Y4M2</accession>
<dbReference type="EMBL" id="UFZL01000001">
    <property type="protein sequence ID" value="STE55525.1"/>
    <property type="molecule type" value="Genomic_DNA"/>
</dbReference>
<evidence type="ECO:0000313" key="12">
    <source>
        <dbReference type="EMBL" id="VED35644.1"/>
    </source>
</evidence>
<evidence type="ECO:0000313" key="24">
    <source>
        <dbReference type="Proteomes" id="UP000531813"/>
    </source>
</evidence>
<evidence type="ECO:0000313" key="8">
    <source>
        <dbReference type="EMBL" id="STE55525.1"/>
    </source>
</evidence>
<evidence type="ECO:0000313" key="19">
    <source>
        <dbReference type="Proteomes" id="UP000271797"/>
    </source>
</evidence>
<evidence type="ECO:0000313" key="20">
    <source>
        <dbReference type="Proteomes" id="UP000277930"/>
    </source>
</evidence>
<reference evidence="5" key="11">
    <citation type="submission" date="2024-02" db="EMBL/GenBank/DDBJ databases">
        <authorList>
            <consortium name="Clinical and Environmental Microbiology Branch: Whole genome sequencing antimicrobial resistance pathogens in the healthcare setting"/>
        </authorList>
    </citation>
    <scope>NUCLEOTIDE SEQUENCE</scope>
    <source>
        <strain evidence="5">2023CK-00345</strain>
    </source>
</reference>
<dbReference type="Proteomes" id="UP000663166">
    <property type="component" value="Chromosome"/>
</dbReference>
<dbReference type="InterPro" id="IPR037042">
    <property type="entry name" value="YdaT-like_sf"/>
</dbReference>
<reference evidence="4 24" key="7">
    <citation type="submission" date="2019-12" db="EMBL/GenBank/DDBJ databases">
        <authorList>
            <consortium name="GenomeTrakr network: Whole genome sequencing for foodborne pathogen traceback"/>
        </authorList>
    </citation>
    <scope>NUCLEOTIDE SEQUENCE [LARGE SCALE GENOMIC DNA]</scope>
    <source>
        <strain evidence="4 24">PSU-2243</strain>
    </source>
</reference>
<organism evidence="6 22">
    <name type="scientific">Escherichia coli</name>
    <dbReference type="NCBI Taxonomy" id="562"/>
    <lineage>
        <taxon>Bacteria</taxon>
        <taxon>Pseudomonadati</taxon>
        <taxon>Pseudomonadota</taxon>
        <taxon>Gammaproteobacteria</taxon>
        <taxon>Enterobacterales</taxon>
        <taxon>Enterobacteriaceae</taxon>
        <taxon>Escherichia</taxon>
    </lineage>
</organism>
<dbReference type="Proteomes" id="UP000234238">
    <property type="component" value="Chromosome"/>
</dbReference>
<reference evidence="13" key="10">
    <citation type="journal article" date="2023" name="Front. Microbiol.">
        <title>Virotyping and genetic antimicrobial susceptibility testing of porcine ETEC/STEC strains and associated plasmid types.</title>
        <authorList>
            <person name="Vereecke N."/>
            <person name="Van Hoorde S."/>
            <person name="Sperling D."/>
            <person name="Theuns S."/>
            <person name="Devriendt B."/>
            <person name="Cox E."/>
        </authorList>
    </citation>
    <scope>NUCLEOTIDE SEQUENCE</scope>
    <source>
        <strain evidence="13">ETEC4085</strain>
    </source>
</reference>
<evidence type="ECO:0000313" key="17">
    <source>
        <dbReference type="Proteomes" id="UP000255201"/>
    </source>
</evidence>
<dbReference type="EMBL" id="AASUOH010000009">
    <property type="protein sequence ID" value="EFH0043082.1"/>
    <property type="molecule type" value="Genomic_DNA"/>
</dbReference>
<evidence type="ECO:0000313" key="23">
    <source>
        <dbReference type="Proteomes" id="UP000528199"/>
    </source>
</evidence>
<dbReference type="EMBL" id="CP122634">
    <property type="protein sequence ID" value="WHI04301.1"/>
    <property type="molecule type" value="Genomic_DNA"/>
</dbReference>
<dbReference type="EMBL" id="VSBS01000006">
    <property type="protein sequence ID" value="TXT03722.1"/>
    <property type="molecule type" value="Genomic_DNA"/>
</dbReference>
<dbReference type="EMBL" id="CP031546">
    <property type="protein sequence ID" value="AXO07293.1"/>
    <property type="molecule type" value="Genomic_DNA"/>
</dbReference>
<evidence type="ECO:0000313" key="14">
    <source>
        <dbReference type="EMBL" id="WWX69277.1"/>
    </source>
</evidence>
<dbReference type="EMBL" id="LR134238">
    <property type="protein sequence ID" value="VED14288.1"/>
    <property type="molecule type" value="Genomic_DNA"/>
</dbReference>
<dbReference type="Pfam" id="PF06254">
    <property type="entry name" value="YdaT_toxin"/>
    <property type="match status" value="1"/>
</dbReference>
<dbReference type="Proteomes" id="UP000277930">
    <property type="component" value="Chromosome 1"/>
</dbReference>
<dbReference type="Gene3D" id="1.10.3600.10">
    <property type="entry name" value="Putative bacterial toxin ydaT"/>
    <property type="match status" value="1"/>
</dbReference>
<dbReference type="EMBL" id="CP024141">
    <property type="protein sequence ID" value="AUK01178.1"/>
    <property type="molecule type" value="Genomic_DNA"/>
</dbReference>
<evidence type="ECO:0000313" key="2">
    <source>
        <dbReference type="EMBL" id="AXO07293.1"/>
    </source>
</evidence>
<dbReference type="Proteomes" id="UP000469708">
    <property type="component" value="Unassembled WGS sequence"/>
</dbReference>
<dbReference type="EMBL" id="JAAGYI010000002">
    <property type="protein sequence ID" value="NEM84133.1"/>
    <property type="molecule type" value="Genomic_DNA"/>
</dbReference>
<evidence type="ECO:0000313" key="18">
    <source>
        <dbReference type="Proteomes" id="UP000256244"/>
    </source>
</evidence>
<dbReference type="EMBL" id="AASWIS010000001">
    <property type="protein sequence ID" value="EFH5890687.1"/>
    <property type="molecule type" value="Genomic_DNA"/>
</dbReference>
<dbReference type="EMBL" id="LR134246">
    <property type="protein sequence ID" value="VED35644.1"/>
    <property type="molecule type" value="Genomic_DNA"/>
</dbReference>
<dbReference type="Proteomes" id="UP000531813">
    <property type="component" value="Unassembled WGS sequence"/>
</dbReference>
<evidence type="ECO:0000313" key="11">
    <source>
        <dbReference type="EMBL" id="VED14288.1"/>
    </source>
</evidence>
<dbReference type="Proteomes" id="UP000271797">
    <property type="component" value="Chromosome"/>
</dbReference>
<evidence type="ECO:0000313" key="7">
    <source>
        <dbReference type="EMBL" id="QRZ95069.1"/>
    </source>
</evidence>
<dbReference type="Proteomes" id="UP001179946">
    <property type="component" value="Chromosome"/>
</dbReference>
<evidence type="ECO:0000313" key="5">
    <source>
        <dbReference type="EMBL" id="EMM0028768.1"/>
    </source>
</evidence>
<dbReference type="OMA" id="CFIARKR"/>
<reference evidence="16 17" key="2">
    <citation type="submission" date="2018-06" db="EMBL/GenBank/DDBJ databases">
        <authorList>
            <consortium name="Pathogen Informatics"/>
            <person name="Doyle S."/>
        </authorList>
    </citation>
    <scope>NUCLEOTIDE SEQUENCE [LARGE SCALE GENOMIC DNA]</scope>
    <source>
        <strain evidence="8 17">NCTC10764</strain>
        <strain evidence="9 16">NCTC9117</strain>
    </source>
</reference>